<feature type="transmembrane region" description="Helical" evidence="5">
    <location>
        <begin position="12"/>
        <end position="35"/>
    </location>
</feature>
<gene>
    <name evidence="7" type="primary">polC</name>
    <name evidence="7" type="ORF">THS5294_03396</name>
</gene>
<comment type="function">
    <text evidence="2">DNA polymerase III is a complex, multichain enzyme responsible for most of the replicative synthesis in bacteria. The epsilon subunit contain the editing function and is a proofreading 3'-5' exonuclease.</text>
</comment>
<dbReference type="PANTHER" id="PTHR30231">
    <property type="entry name" value="DNA POLYMERASE III SUBUNIT EPSILON"/>
    <property type="match status" value="1"/>
</dbReference>
<dbReference type="SUPFAM" id="SSF53098">
    <property type="entry name" value="Ribonuclease H-like"/>
    <property type="match status" value="1"/>
</dbReference>
<keyword evidence="5" id="KW-1133">Transmembrane helix</keyword>
<dbReference type="Gene3D" id="3.30.420.10">
    <property type="entry name" value="Ribonuclease H-like superfamily/Ribonuclease H"/>
    <property type="match status" value="1"/>
</dbReference>
<dbReference type="Gene3D" id="3.30.450.20">
    <property type="entry name" value="PAS domain"/>
    <property type="match status" value="1"/>
</dbReference>
<sequence>MGLANLSLRLRIFLFFALMALGGIALITGGLILGYMRLAQPEVLSGFVIAGLVAGLAVLGLTTWVWLLFDENVAKPVEALAAQLRTRAHTETTHEMDITHARYLGDLGDAAHAMAGSLAESREAVTAALARETRALRRERARLEAVLDNLPEAYVLCSEDRRVVAYNAAASGLSVGDVEVGLNRRLPPAADRAGVRKIDLPEIGTGYLVRLGEGAKRGAGARDFRLLGRPSHPLSEATSLRDLDLVVFDTETTGLLPDEGDEIVQIAALRVVGGEILTTEPFDTYVNPNRPIPAASTAIHNVTEAMVREAPLVRDALRAFHRYTDGHALVAHNAPFDMAFLRRRETQLGLRFDMPVLDTVLMSAVVFGQSQTHTLDALCARLGIEIPEEVRHTALGDARATALALQALIPMLEARDITTVGELNIACDQHARLIKRVT</sequence>
<evidence type="ECO:0000256" key="1">
    <source>
        <dbReference type="ARBA" id="ARBA00012417"/>
    </source>
</evidence>
<dbReference type="AlphaFoldDB" id="A0A0N7LTZ6"/>
<proteinExistence type="predicted"/>
<dbReference type="STRING" id="266809.PM03_02345"/>
<dbReference type="GO" id="GO:0003677">
    <property type="term" value="F:DNA binding"/>
    <property type="evidence" value="ECO:0007669"/>
    <property type="project" value="InterPro"/>
</dbReference>
<dbReference type="Proteomes" id="UP000051298">
    <property type="component" value="Unassembled WGS sequence"/>
</dbReference>
<comment type="catalytic activity">
    <reaction evidence="4">
        <text>DNA(n) + a 2'-deoxyribonucleoside 5'-triphosphate = DNA(n+1) + diphosphate</text>
        <dbReference type="Rhea" id="RHEA:22508"/>
        <dbReference type="Rhea" id="RHEA-COMP:17339"/>
        <dbReference type="Rhea" id="RHEA-COMP:17340"/>
        <dbReference type="ChEBI" id="CHEBI:33019"/>
        <dbReference type="ChEBI" id="CHEBI:61560"/>
        <dbReference type="ChEBI" id="CHEBI:173112"/>
        <dbReference type="EC" id="2.7.7.7"/>
    </reaction>
</comment>
<dbReference type="PANTHER" id="PTHR30231:SF41">
    <property type="entry name" value="DNA POLYMERASE III SUBUNIT EPSILON"/>
    <property type="match status" value="1"/>
</dbReference>
<dbReference type="CDD" id="cd06127">
    <property type="entry name" value="DEDDh"/>
    <property type="match status" value="1"/>
</dbReference>
<dbReference type="NCBIfam" id="TIGR00573">
    <property type="entry name" value="dnaq"/>
    <property type="match status" value="1"/>
</dbReference>
<evidence type="ECO:0000256" key="2">
    <source>
        <dbReference type="ARBA" id="ARBA00025483"/>
    </source>
</evidence>
<dbReference type="GO" id="GO:0008408">
    <property type="term" value="F:3'-5' exonuclease activity"/>
    <property type="evidence" value="ECO:0007669"/>
    <property type="project" value="TreeGrafter"/>
</dbReference>
<dbReference type="GO" id="GO:0045004">
    <property type="term" value="P:DNA replication proofreading"/>
    <property type="evidence" value="ECO:0007669"/>
    <property type="project" value="TreeGrafter"/>
</dbReference>
<keyword evidence="7" id="KW-0548">Nucleotidyltransferase</keyword>
<dbReference type="InterPro" id="IPR006054">
    <property type="entry name" value="DnaQ"/>
</dbReference>
<dbReference type="EMBL" id="CYRX01000033">
    <property type="protein sequence ID" value="CUH62082.1"/>
    <property type="molecule type" value="Genomic_DNA"/>
</dbReference>
<dbReference type="SMART" id="SM00479">
    <property type="entry name" value="EXOIII"/>
    <property type="match status" value="1"/>
</dbReference>
<dbReference type="Pfam" id="PF00929">
    <property type="entry name" value="RNase_T"/>
    <property type="match status" value="1"/>
</dbReference>
<dbReference type="InterPro" id="IPR012337">
    <property type="entry name" value="RNaseH-like_sf"/>
</dbReference>
<comment type="subunit">
    <text evidence="3">DNA polymerase III contains a core (composed of alpha, epsilon and theta chains) that associates with a tau subunit. This core dimerizes to form the POLIII' complex. PolIII' associates with the gamma complex (composed of gamma, delta, delta', psi and chi chains) and with the beta chain to form the complete DNA polymerase III complex.</text>
</comment>
<dbReference type="GO" id="GO:0003887">
    <property type="term" value="F:DNA-directed DNA polymerase activity"/>
    <property type="evidence" value="ECO:0007669"/>
    <property type="project" value="UniProtKB-EC"/>
</dbReference>
<dbReference type="RefSeq" id="WP_058124611.1">
    <property type="nucleotide sequence ID" value="NZ_CYRX01000033.1"/>
</dbReference>
<dbReference type="InterPro" id="IPR036397">
    <property type="entry name" value="RNaseH_sf"/>
</dbReference>
<evidence type="ECO:0000256" key="5">
    <source>
        <dbReference type="SAM" id="Phobius"/>
    </source>
</evidence>
<evidence type="ECO:0000313" key="7">
    <source>
        <dbReference type="EMBL" id="CUH62082.1"/>
    </source>
</evidence>
<protein>
    <recommendedName>
        <fullName evidence="1">DNA-directed DNA polymerase</fullName>
        <ecNumber evidence="1">2.7.7.7</ecNumber>
    </recommendedName>
</protein>
<keyword evidence="5" id="KW-0812">Transmembrane</keyword>
<dbReference type="FunFam" id="3.30.420.10:FF:000045">
    <property type="entry name" value="3'-5' exonuclease DinG"/>
    <property type="match status" value="1"/>
</dbReference>
<evidence type="ECO:0000256" key="3">
    <source>
        <dbReference type="ARBA" id="ARBA00026073"/>
    </source>
</evidence>
<keyword evidence="7" id="KW-0808">Transferase</keyword>
<feature type="transmembrane region" description="Helical" evidence="5">
    <location>
        <begin position="47"/>
        <end position="69"/>
    </location>
</feature>
<name>A0A0N7LTZ6_9RHOB</name>
<feature type="domain" description="Exonuclease" evidence="6">
    <location>
        <begin position="244"/>
        <end position="414"/>
    </location>
</feature>
<keyword evidence="5" id="KW-0472">Membrane</keyword>
<evidence type="ECO:0000313" key="8">
    <source>
        <dbReference type="Proteomes" id="UP000051298"/>
    </source>
</evidence>
<dbReference type="SUPFAM" id="SSF55785">
    <property type="entry name" value="PYP-like sensor domain (PAS domain)"/>
    <property type="match status" value="1"/>
</dbReference>
<dbReference type="eggNOG" id="COG2176">
    <property type="taxonomic scope" value="Bacteria"/>
</dbReference>
<evidence type="ECO:0000259" key="6">
    <source>
        <dbReference type="SMART" id="SM00479"/>
    </source>
</evidence>
<reference evidence="7 8" key="1">
    <citation type="submission" date="2015-09" db="EMBL/GenBank/DDBJ databases">
        <authorList>
            <consortium name="Swine Surveillance"/>
        </authorList>
    </citation>
    <scope>NUCLEOTIDE SEQUENCE [LARGE SCALE GENOMIC DNA]</scope>
    <source>
        <strain evidence="7 8">CECT 5294</strain>
    </source>
</reference>
<dbReference type="InterPro" id="IPR035965">
    <property type="entry name" value="PAS-like_dom_sf"/>
</dbReference>
<dbReference type="EC" id="2.7.7.7" evidence="1"/>
<evidence type="ECO:0000256" key="4">
    <source>
        <dbReference type="ARBA" id="ARBA00049244"/>
    </source>
</evidence>
<accession>A0A0N7LTZ6</accession>
<dbReference type="InterPro" id="IPR013520">
    <property type="entry name" value="Ribonucl_H"/>
</dbReference>
<organism evidence="7 8">
    <name type="scientific">Thalassobacter stenotrophicus</name>
    <dbReference type="NCBI Taxonomy" id="266809"/>
    <lineage>
        <taxon>Bacteria</taxon>
        <taxon>Pseudomonadati</taxon>
        <taxon>Pseudomonadota</taxon>
        <taxon>Alphaproteobacteria</taxon>
        <taxon>Rhodobacterales</taxon>
        <taxon>Roseobacteraceae</taxon>
        <taxon>Thalassobacter</taxon>
    </lineage>
</organism>
<dbReference type="GO" id="GO:0005829">
    <property type="term" value="C:cytosol"/>
    <property type="evidence" value="ECO:0007669"/>
    <property type="project" value="TreeGrafter"/>
</dbReference>